<reference evidence="3" key="1">
    <citation type="submission" date="2021-04" db="EMBL/GenBank/DDBJ databases">
        <title>Draft genome of Fusarium avenaceum strain F156N33, isolated from an atmospheric sample in Virginia.</title>
        <authorList>
            <person name="Yang S."/>
            <person name="Vinatzer B.A."/>
            <person name="Coleman J."/>
        </authorList>
    </citation>
    <scope>NUCLEOTIDE SEQUENCE</scope>
    <source>
        <strain evidence="3">F156N33</strain>
    </source>
</reference>
<organism evidence="3 4">
    <name type="scientific">Fusarium avenaceum</name>
    <dbReference type="NCBI Taxonomy" id="40199"/>
    <lineage>
        <taxon>Eukaryota</taxon>
        <taxon>Fungi</taxon>
        <taxon>Dikarya</taxon>
        <taxon>Ascomycota</taxon>
        <taxon>Pezizomycotina</taxon>
        <taxon>Sordariomycetes</taxon>
        <taxon>Hypocreomycetidae</taxon>
        <taxon>Hypocreales</taxon>
        <taxon>Nectriaceae</taxon>
        <taxon>Fusarium</taxon>
        <taxon>Fusarium tricinctum species complex</taxon>
    </lineage>
</organism>
<keyword evidence="4" id="KW-1185">Reference proteome</keyword>
<evidence type="ECO:0000313" key="3">
    <source>
        <dbReference type="EMBL" id="KAG5662736.1"/>
    </source>
</evidence>
<dbReference type="Proteomes" id="UP000782241">
    <property type="component" value="Unassembled WGS sequence"/>
</dbReference>
<evidence type="ECO:0000259" key="2">
    <source>
        <dbReference type="PROSITE" id="PS50181"/>
    </source>
</evidence>
<accession>A0A9P7H547</accession>
<feature type="compositionally biased region" description="Acidic residues" evidence="1">
    <location>
        <begin position="435"/>
        <end position="452"/>
    </location>
</feature>
<dbReference type="Gene3D" id="1.20.1280.50">
    <property type="match status" value="1"/>
</dbReference>
<gene>
    <name evidence="3" type="ORF">KAF25_005154</name>
</gene>
<dbReference type="AlphaFoldDB" id="A0A9P7H547"/>
<feature type="domain" description="F-box" evidence="2">
    <location>
        <begin position="4"/>
        <end position="49"/>
    </location>
</feature>
<evidence type="ECO:0000256" key="1">
    <source>
        <dbReference type="SAM" id="MobiDB-lite"/>
    </source>
</evidence>
<feature type="region of interest" description="Disordered" evidence="1">
    <location>
        <begin position="59"/>
        <end position="87"/>
    </location>
</feature>
<dbReference type="InterPro" id="IPR036047">
    <property type="entry name" value="F-box-like_dom_sf"/>
</dbReference>
<dbReference type="Pfam" id="PF12937">
    <property type="entry name" value="F-box-like"/>
    <property type="match status" value="1"/>
</dbReference>
<proteinExistence type="predicted"/>
<feature type="region of interest" description="Disordered" evidence="1">
    <location>
        <begin position="225"/>
        <end position="252"/>
    </location>
</feature>
<dbReference type="PROSITE" id="PS50181">
    <property type="entry name" value="FBOX"/>
    <property type="match status" value="1"/>
</dbReference>
<dbReference type="InterPro" id="IPR001810">
    <property type="entry name" value="F-box_dom"/>
</dbReference>
<dbReference type="SMART" id="SM00256">
    <property type="entry name" value="FBOX"/>
    <property type="match status" value="1"/>
</dbReference>
<dbReference type="EMBL" id="JAGPUO010000005">
    <property type="protein sequence ID" value="KAG5662736.1"/>
    <property type="molecule type" value="Genomic_DNA"/>
</dbReference>
<feature type="region of interest" description="Disordered" evidence="1">
    <location>
        <begin position="432"/>
        <end position="465"/>
    </location>
</feature>
<sequence length="465" mass="53632">MSSNQWLEMLPSELHLRILSHLTPHDLSKLTRTCQRFNNIVTPLIWNDIELHEEGYHESKHELNVPPPARDPARRPYHSKQPWGNGQGASMKAEAFFNMLQTMHKQNFERFEHITKRVRHLCTVVEPSWQPRTKNYEIIDPEGIQVWHLLPYFSTLETLELHGNEDHQDKNTEKAFEILGPTPRLRFAKLWGYMPRAVPAWLLRSGETLERLELGMLDRPISTSLSNDPDFTPLPSEKLNADAEGDDESDWGSLHAENVIPRPLGGYLSSYGSNDLVFPKLRHLYLCQPSESSYYDSFGDYSWSSRAELACHGDWRRIMQACVGTLETLVLEQRPAAEYIEGDGLSELEWMEGRTTSAACRELCDMAHEVLSVDESLALKRIYFYGMLVNSSDNELMSLLKDRGVAREARLGQWCYFDHSPGVVYWCSWDAASGSEDEEDDEDEEEEEEEEGYEKTRWDSLLSID</sequence>
<comment type="caution">
    <text evidence="3">The sequence shown here is derived from an EMBL/GenBank/DDBJ whole genome shotgun (WGS) entry which is preliminary data.</text>
</comment>
<name>A0A9P7H547_9HYPO</name>
<protein>
    <recommendedName>
        <fullName evidence="2">F-box domain-containing protein</fullName>
    </recommendedName>
</protein>
<evidence type="ECO:0000313" key="4">
    <source>
        <dbReference type="Proteomes" id="UP000782241"/>
    </source>
</evidence>
<dbReference type="SUPFAM" id="SSF81383">
    <property type="entry name" value="F-box domain"/>
    <property type="match status" value="1"/>
</dbReference>
<dbReference type="CDD" id="cd09917">
    <property type="entry name" value="F-box_SF"/>
    <property type="match status" value="1"/>
</dbReference>